<keyword evidence="3" id="KW-1185">Reference proteome</keyword>
<feature type="transmembrane region" description="Helical" evidence="1">
    <location>
        <begin position="28"/>
        <end position="45"/>
    </location>
</feature>
<proteinExistence type="predicted"/>
<dbReference type="RefSeq" id="WP_198524893.1">
    <property type="nucleotide sequence ID" value="NZ_JAQIFT010000059.1"/>
</dbReference>
<accession>A0AA42J2F6</accession>
<reference evidence="2" key="1">
    <citation type="journal article" date="2023" name="Int. J. Syst. Evol. Microbiol.">
        <title>&lt;i&gt;Holtiella tumoricola&lt;/i&gt; gen. nov. sp. nov., isolated from a human clinical sample.</title>
        <authorList>
            <person name="Allen-Vercoe E."/>
            <person name="Daigneault M.C."/>
            <person name="Vancuren S.J."/>
            <person name="Cochrane K."/>
            <person name="O'Neal L.L."/>
            <person name="Sankaranarayanan K."/>
            <person name="Lawson P.A."/>
        </authorList>
    </citation>
    <scope>NUCLEOTIDE SEQUENCE</scope>
    <source>
        <strain evidence="2">CC70A</strain>
    </source>
</reference>
<feature type="transmembrane region" description="Helical" evidence="1">
    <location>
        <begin position="5"/>
        <end position="22"/>
    </location>
</feature>
<dbReference type="Proteomes" id="UP001169242">
    <property type="component" value="Unassembled WGS sequence"/>
</dbReference>
<evidence type="ECO:0000313" key="3">
    <source>
        <dbReference type="Proteomes" id="UP001169242"/>
    </source>
</evidence>
<protein>
    <submittedName>
        <fullName evidence="2">Uncharacterized protein</fullName>
    </submittedName>
</protein>
<gene>
    <name evidence="2" type="ORF">PBV87_16675</name>
</gene>
<sequence>MKKHVLGLVCFCVGCGMLLVIVIPALGWILTTAAILILIGYILTCG</sequence>
<dbReference type="EMBL" id="JAQIFT010000059">
    <property type="protein sequence ID" value="MDA3733113.1"/>
    <property type="molecule type" value="Genomic_DNA"/>
</dbReference>
<keyword evidence="1" id="KW-0472">Membrane</keyword>
<dbReference type="AlphaFoldDB" id="A0AA42J2F6"/>
<keyword evidence="1" id="KW-0812">Transmembrane</keyword>
<name>A0AA42J2F6_9FIRM</name>
<evidence type="ECO:0000256" key="1">
    <source>
        <dbReference type="SAM" id="Phobius"/>
    </source>
</evidence>
<comment type="caution">
    <text evidence="2">The sequence shown here is derived from an EMBL/GenBank/DDBJ whole genome shotgun (WGS) entry which is preliminary data.</text>
</comment>
<organism evidence="2 3">
    <name type="scientific">Holtiella tumoricola</name>
    <dbReference type="NCBI Taxonomy" id="3018743"/>
    <lineage>
        <taxon>Bacteria</taxon>
        <taxon>Bacillati</taxon>
        <taxon>Bacillota</taxon>
        <taxon>Clostridia</taxon>
        <taxon>Lachnospirales</taxon>
        <taxon>Cellulosilyticaceae</taxon>
        <taxon>Holtiella</taxon>
    </lineage>
</organism>
<keyword evidence="1" id="KW-1133">Transmembrane helix</keyword>
<evidence type="ECO:0000313" key="2">
    <source>
        <dbReference type="EMBL" id="MDA3733113.1"/>
    </source>
</evidence>